<keyword evidence="3" id="KW-1185">Reference proteome</keyword>
<dbReference type="GeneID" id="9834091"/>
<dbReference type="InterPro" id="IPR025638">
    <property type="entry name" value="DUF4336"/>
</dbReference>
<name>A0A090M0S4_OSTTA</name>
<reference evidence="3" key="1">
    <citation type="journal article" date="2006" name="Proc. Natl. Acad. Sci. U.S.A.">
        <title>Genome analysis of the smallest free-living eukaryote Ostreococcus tauri unveils many unique features.</title>
        <authorList>
            <person name="Derelle E."/>
            <person name="Ferraz C."/>
            <person name="Rombauts S."/>
            <person name="Rouze P."/>
            <person name="Worden A.Z."/>
            <person name="Robbens S."/>
            <person name="Partensky F."/>
            <person name="Degroeve S."/>
            <person name="Echeynie S."/>
            <person name="Cooke R."/>
            <person name="Saeys Y."/>
            <person name="Wuyts J."/>
            <person name="Jabbari K."/>
            <person name="Bowler C."/>
            <person name="Panaud O."/>
            <person name="Piegu B."/>
            <person name="Ball S.G."/>
            <person name="Ral J.-P."/>
            <person name="Bouget F.-Y."/>
            <person name="Piganeau G."/>
            <person name="De Baets B."/>
            <person name="Picard A."/>
            <person name="Delseny M."/>
            <person name="Demaille J."/>
            <person name="Van de Peer Y."/>
            <person name="Moreau H."/>
        </authorList>
    </citation>
    <scope>NUCLEOTIDE SEQUENCE [LARGE SCALE GENOMIC DNA]</scope>
    <source>
        <strain evidence="3">OTTH 0595 / CCAP 157/2 / RCC745</strain>
    </source>
</reference>
<evidence type="ECO:0000313" key="3">
    <source>
        <dbReference type="Proteomes" id="UP000009170"/>
    </source>
</evidence>
<feature type="region of interest" description="Disordered" evidence="1">
    <location>
        <begin position="1"/>
        <end position="38"/>
    </location>
</feature>
<dbReference type="Proteomes" id="UP000009170">
    <property type="component" value="Unassembled WGS sequence"/>
</dbReference>
<evidence type="ECO:0000313" key="2">
    <source>
        <dbReference type="EMBL" id="CEF97786.1"/>
    </source>
</evidence>
<protein>
    <submittedName>
        <fullName evidence="2">Uncharacterized protein</fullName>
    </submittedName>
</protein>
<feature type="compositionally biased region" description="Basic and acidic residues" evidence="1">
    <location>
        <begin position="19"/>
        <end position="29"/>
    </location>
</feature>
<dbReference type="Pfam" id="PF14234">
    <property type="entry name" value="DUF4336"/>
    <property type="match status" value="1"/>
</dbReference>
<organism evidence="2 3">
    <name type="scientific">Ostreococcus tauri</name>
    <name type="common">Marine green alga</name>
    <dbReference type="NCBI Taxonomy" id="70448"/>
    <lineage>
        <taxon>Eukaryota</taxon>
        <taxon>Viridiplantae</taxon>
        <taxon>Chlorophyta</taxon>
        <taxon>Mamiellophyceae</taxon>
        <taxon>Mamiellales</taxon>
        <taxon>Bathycoccaceae</taxon>
        <taxon>Ostreococcus</taxon>
    </lineage>
</organism>
<dbReference type="RefSeq" id="XP_003079075.2">
    <property type="nucleotide sequence ID" value="XM_003079027.2"/>
</dbReference>
<dbReference type="OrthoDB" id="421671at2759"/>
<proteinExistence type="predicted"/>
<accession>A0A090M0S4</accession>
<dbReference type="EMBL" id="CAID01000004">
    <property type="protein sequence ID" value="CEF97786.1"/>
    <property type="molecule type" value="Genomic_DNA"/>
</dbReference>
<dbReference type="PANTHER" id="PTHR33835">
    <property type="entry name" value="YALI0C07656P"/>
    <property type="match status" value="1"/>
</dbReference>
<dbReference type="KEGG" id="ota:OT_ostta04g05430"/>
<dbReference type="InParanoid" id="A0A090M0S4"/>
<evidence type="ECO:0000256" key="1">
    <source>
        <dbReference type="SAM" id="MobiDB-lite"/>
    </source>
</evidence>
<sequence length="470" mass="52641">MDVVGRAKTTARSSSTSSARDRDRALERARCRRRRRSSAAATTVESVELLDGVVDERTRTTETTETTTMERVKSRRSTLAMFSAMVPIAMATEAMAATDGASALDAERAFEQTFPTLFRPFLGEGYRETRKREIVPNVLWALEQNIELGPLETVIRCVVIRLRDGTLWVHAPLAPTEEFFKMVESCGEGGASAVAHVVVPTYALEHKIYTKDALKRWKSATLATAPGQFTFPFRDVSDGVVFGKRVDYVLEGNDLTSSAPWKDEIEFETLRAGAFDVGANSQIIYETAFFHKASKTLVVTDALAQIPIEPPESNSVDKLLVVSQRSTADSVPEDTREARQIGWEKTALLVNYFFPEHEELDPSHPGVVIWTDGWHENFQALAGRLLVPPVVRTLLYAQDPSSVKDWVRRVAVRWDPERVVPAHWEAPVAIDRERFERCFAFLDDESIDAFNPRDLERGLTPVANAALKRK</sequence>
<reference evidence="2 3" key="2">
    <citation type="journal article" date="2014" name="BMC Genomics">
        <title>An improved genome of the model marine alga Ostreococcus tauri unfolds by assessing Illumina de novo assemblies.</title>
        <authorList>
            <person name="Blanc-Mathieu R."/>
            <person name="Verhelst B."/>
            <person name="Derelle E."/>
            <person name="Rombauts S."/>
            <person name="Bouget F.Y."/>
            <person name="Carre I."/>
            <person name="Chateau A."/>
            <person name="Eyre-Walker A."/>
            <person name="Grimsley N."/>
            <person name="Moreau H."/>
            <person name="Piegu B."/>
            <person name="Rivals E."/>
            <person name="Schackwitz W."/>
            <person name="Van de Peer Y."/>
            <person name="Piganeau G."/>
        </authorList>
    </citation>
    <scope>NUCLEOTIDE SEQUENCE [LARGE SCALE GENOMIC DNA]</scope>
    <source>
        <strain evidence="3">OTTH 0595 / CCAP 157/2 / RCC745</strain>
    </source>
</reference>
<dbReference type="AlphaFoldDB" id="A0A090M0S4"/>
<dbReference type="PANTHER" id="PTHR33835:SF2">
    <property type="entry name" value="LYSINE-TRNA LIGASE"/>
    <property type="match status" value="1"/>
</dbReference>
<comment type="caution">
    <text evidence="2">The sequence shown here is derived from an EMBL/GenBank/DDBJ whole genome shotgun (WGS) entry which is preliminary data.</text>
</comment>
<gene>
    <name evidence="2" type="ORF">OT_ostta04g05430</name>
</gene>
<feature type="compositionally biased region" description="Low complexity" evidence="1">
    <location>
        <begin position="1"/>
        <end position="18"/>
    </location>
</feature>